<keyword evidence="5 8" id="KW-0812">Transmembrane</keyword>
<feature type="transmembrane region" description="Helical" evidence="8">
    <location>
        <begin position="216"/>
        <end position="238"/>
    </location>
</feature>
<dbReference type="KEGG" id="afg:AFULGI_00010990"/>
<evidence type="ECO:0000259" key="9">
    <source>
        <dbReference type="PROSITE" id="PS51012"/>
    </source>
</evidence>
<dbReference type="GeneID" id="24794610"/>
<protein>
    <submittedName>
        <fullName evidence="10">ABC-type multidrug transport system, permease component</fullName>
    </submittedName>
</protein>
<feature type="transmembrane region" description="Helical" evidence="8">
    <location>
        <begin position="21"/>
        <end position="41"/>
    </location>
</feature>
<keyword evidence="7 8" id="KW-0472">Membrane</keyword>
<gene>
    <name evidence="10" type="ORF">AFULGI_00010990</name>
</gene>
<dbReference type="PROSITE" id="PS51012">
    <property type="entry name" value="ABC_TM2"/>
    <property type="match status" value="1"/>
</dbReference>
<feature type="transmembrane region" description="Helical" evidence="8">
    <location>
        <begin position="244"/>
        <end position="270"/>
    </location>
</feature>
<evidence type="ECO:0000256" key="5">
    <source>
        <dbReference type="ARBA" id="ARBA00022692"/>
    </source>
</evidence>
<evidence type="ECO:0000256" key="7">
    <source>
        <dbReference type="ARBA" id="ARBA00023136"/>
    </source>
</evidence>
<feature type="transmembrane region" description="Helical" evidence="8">
    <location>
        <begin position="333"/>
        <end position="356"/>
    </location>
</feature>
<keyword evidence="6 8" id="KW-1133">Transmembrane helix</keyword>
<name>A0A075WDV8_ARCFL</name>
<feature type="domain" description="ABC transmembrane type-2" evidence="9">
    <location>
        <begin position="128"/>
        <end position="359"/>
    </location>
</feature>
<sequence>MLEKVYAVFLKELKVVFRERRLLAILILQPIILVSLFGYAFSGEVKNVRIAVVDDDSSELSSSLISAMQGGDTFDLAYFVSTRSELIELIRLGRVHAGVYIPEGFQSDFAAGKASVEVYADESNYNVVAAVLNGIEKIASLLSMEHRGGIAVEQRFVFTTKSRLIDFVAPAIIGVVTQMLAIILSSSSIAREKEEGTLELVFSTPMTSFDMIMGKFLAITALITADVFIVIAIAHYAFDVEVRGSMLLLISTMLLFLTGTIGVGLTISAVSQTQLQGIQGSMLFALVSIFLSGFFYPLESMPEGARLVSYFIPLTYANIAFREIMVKGNGIEVVYPQIAVLCLYTLISVLAAITVLRKVMGGGSHA</sequence>
<dbReference type="InterPro" id="IPR013525">
    <property type="entry name" value="ABC2_TM"/>
</dbReference>
<dbReference type="EMBL" id="CP006577">
    <property type="protein sequence ID" value="AIG97882.1"/>
    <property type="molecule type" value="Genomic_DNA"/>
</dbReference>
<dbReference type="AlphaFoldDB" id="A0A075WDV8"/>
<keyword evidence="4" id="KW-1003">Cell membrane</keyword>
<evidence type="ECO:0000256" key="3">
    <source>
        <dbReference type="ARBA" id="ARBA00022448"/>
    </source>
</evidence>
<dbReference type="GO" id="GO:0043190">
    <property type="term" value="C:ATP-binding cassette (ABC) transporter complex"/>
    <property type="evidence" value="ECO:0007669"/>
    <property type="project" value="InterPro"/>
</dbReference>
<dbReference type="InterPro" id="IPR051449">
    <property type="entry name" value="ABC-2_transporter_component"/>
</dbReference>
<comment type="similarity">
    <text evidence="2">Belongs to the ABC-2 integral membrane protein family.</text>
</comment>
<feature type="transmembrane region" description="Helical" evidence="8">
    <location>
        <begin position="282"/>
        <end position="298"/>
    </location>
</feature>
<dbReference type="Proteomes" id="UP000028501">
    <property type="component" value="Chromosome"/>
</dbReference>
<accession>A0A075WDV8</accession>
<dbReference type="HOGENOM" id="CLU_039483_8_3_2"/>
<evidence type="ECO:0000256" key="6">
    <source>
        <dbReference type="ARBA" id="ARBA00022989"/>
    </source>
</evidence>
<evidence type="ECO:0000256" key="4">
    <source>
        <dbReference type="ARBA" id="ARBA00022475"/>
    </source>
</evidence>
<dbReference type="InterPro" id="IPR000412">
    <property type="entry name" value="ABC_2_transport"/>
</dbReference>
<dbReference type="InterPro" id="IPR047817">
    <property type="entry name" value="ABC2_TM_bact-type"/>
</dbReference>
<feature type="transmembrane region" description="Helical" evidence="8">
    <location>
        <begin position="164"/>
        <end position="184"/>
    </location>
</feature>
<dbReference type="Pfam" id="PF12698">
    <property type="entry name" value="ABC2_membrane_3"/>
    <property type="match status" value="1"/>
</dbReference>
<reference evidence="10 11" key="1">
    <citation type="submission" date="2013-07" db="EMBL/GenBank/DDBJ databases">
        <title>Genome of Archaeoglobus fulgidus.</title>
        <authorList>
            <person name="Fiebig A."/>
            <person name="Birkeland N.-K."/>
        </authorList>
    </citation>
    <scope>NUCLEOTIDE SEQUENCE [LARGE SCALE GENOMIC DNA]</scope>
    <source>
        <strain evidence="10 11">DSM 8774</strain>
    </source>
</reference>
<dbReference type="PRINTS" id="PR00164">
    <property type="entry name" value="ABC2TRNSPORT"/>
</dbReference>
<dbReference type="RefSeq" id="WP_010878505.1">
    <property type="nucleotide sequence ID" value="NZ_CP006577.1"/>
</dbReference>
<dbReference type="Gene3D" id="3.40.1710.10">
    <property type="entry name" value="abc type-2 transporter like domain"/>
    <property type="match status" value="1"/>
</dbReference>
<evidence type="ECO:0000313" key="11">
    <source>
        <dbReference type="Proteomes" id="UP000028501"/>
    </source>
</evidence>
<keyword evidence="3" id="KW-0813">Transport</keyword>
<dbReference type="PANTHER" id="PTHR30294">
    <property type="entry name" value="MEMBRANE COMPONENT OF ABC TRANSPORTER YHHJ-RELATED"/>
    <property type="match status" value="1"/>
</dbReference>
<evidence type="ECO:0000256" key="8">
    <source>
        <dbReference type="SAM" id="Phobius"/>
    </source>
</evidence>
<evidence type="ECO:0000313" key="10">
    <source>
        <dbReference type="EMBL" id="AIG97882.1"/>
    </source>
</evidence>
<evidence type="ECO:0000256" key="1">
    <source>
        <dbReference type="ARBA" id="ARBA00004651"/>
    </source>
</evidence>
<organism evidence="10 11">
    <name type="scientific">Archaeoglobus fulgidus DSM 8774</name>
    <dbReference type="NCBI Taxonomy" id="1344584"/>
    <lineage>
        <taxon>Archaea</taxon>
        <taxon>Methanobacteriati</taxon>
        <taxon>Methanobacteriota</taxon>
        <taxon>Archaeoglobi</taxon>
        <taxon>Archaeoglobales</taxon>
        <taxon>Archaeoglobaceae</taxon>
        <taxon>Archaeoglobus</taxon>
    </lineage>
</organism>
<evidence type="ECO:0000256" key="2">
    <source>
        <dbReference type="ARBA" id="ARBA00007783"/>
    </source>
</evidence>
<proteinExistence type="inferred from homology"/>
<dbReference type="PANTHER" id="PTHR30294:SF29">
    <property type="entry name" value="MULTIDRUG ABC TRANSPORTER PERMEASE YBHS-RELATED"/>
    <property type="match status" value="1"/>
</dbReference>
<comment type="subcellular location">
    <subcellularLocation>
        <location evidence="1">Cell membrane</location>
        <topology evidence="1">Multi-pass membrane protein</topology>
    </subcellularLocation>
</comment>
<dbReference type="GO" id="GO:0140359">
    <property type="term" value="F:ABC-type transporter activity"/>
    <property type="evidence" value="ECO:0007669"/>
    <property type="project" value="InterPro"/>
</dbReference>